<protein>
    <submittedName>
        <fullName evidence="1">Rhodanese-like domain-containing protein</fullName>
    </submittedName>
</protein>
<sequence>MDPTGQFNLVPGKRVPTIDVRSAKALLDNSDYGFLDVRSGVEFSRSHVDVPKVMNVPDLVYTAEGWLINHNFVDGVASICKEKDHLILGSQTGEESVHITAELLTSGYKNVLNMDGGYTAWCRNGFPLKQLGRRNPEDEATTSSPVNSDT</sequence>
<gene>
    <name evidence="1" type="ORF">OWV82_012698</name>
</gene>
<proteinExistence type="predicted"/>
<comment type="caution">
    <text evidence="1">The sequence shown here is derived from an EMBL/GenBank/DDBJ whole genome shotgun (WGS) entry which is preliminary data.</text>
</comment>
<reference evidence="1 2" key="1">
    <citation type="journal article" date="2023" name="Science">
        <title>Complex scaffold remodeling in plant triterpene biosynthesis.</title>
        <authorList>
            <person name="De La Pena R."/>
            <person name="Hodgson H."/>
            <person name="Liu J.C."/>
            <person name="Stephenson M.J."/>
            <person name="Martin A.C."/>
            <person name="Owen C."/>
            <person name="Harkess A."/>
            <person name="Leebens-Mack J."/>
            <person name="Jimenez L.E."/>
            <person name="Osbourn A."/>
            <person name="Sattely E.S."/>
        </authorList>
    </citation>
    <scope>NUCLEOTIDE SEQUENCE [LARGE SCALE GENOMIC DNA]</scope>
    <source>
        <strain evidence="2">cv. JPN11</strain>
        <tissue evidence="1">Leaf</tissue>
    </source>
</reference>
<evidence type="ECO:0000313" key="2">
    <source>
        <dbReference type="Proteomes" id="UP001164539"/>
    </source>
</evidence>
<keyword evidence="2" id="KW-1185">Reference proteome</keyword>
<name>A0ACC1XT92_MELAZ</name>
<organism evidence="1 2">
    <name type="scientific">Melia azedarach</name>
    <name type="common">Chinaberry tree</name>
    <dbReference type="NCBI Taxonomy" id="155640"/>
    <lineage>
        <taxon>Eukaryota</taxon>
        <taxon>Viridiplantae</taxon>
        <taxon>Streptophyta</taxon>
        <taxon>Embryophyta</taxon>
        <taxon>Tracheophyta</taxon>
        <taxon>Spermatophyta</taxon>
        <taxon>Magnoliopsida</taxon>
        <taxon>eudicotyledons</taxon>
        <taxon>Gunneridae</taxon>
        <taxon>Pentapetalae</taxon>
        <taxon>rosids</taxon>
        <taxon>malvids</taxon>
        <taxon>Sapindales</taxon>
        <taxon>Meliaceae</taxon>
        <taxon>Melia</taxon>
    </lineage>
</organism>
<evidence type="ECO:0000313" key="1">
    <source>
        <dbReference type="EMBL" id="KAJ4714173.1"/>
    </source>
</evidence>
<dbReference type="Proteomes" id="UP001164539">
    <property type="component" value="Chromosome 7"/>
</dbReference>
<dbReference type="EMBL" id="CM051400">
    <property type="protein sequence ID" value="KAJ4714173.1"/>
    <property type="molecule type" value="Genomic_DNA"/>
</dbReference>
<accession>A0ACC1XT92</accession>